<dbReference type="Proteomes" id="UP000274458">
    <property type="component" value="Chromosome"/>
</dbReference>
<dbReference type="InterPro" id="IPR030388">
    <property type="entry name" value="G_ERA_dom"/>
</dbReference>
<comment type="function">
    <text evidence="7">An essential GTPase that binds both GDP and GTP, with rapid nucleotide exchange. Plays a role in 16S rRNA processing and 30S ribosomal subunit biogenesis and possibly also in cell cycle regulation and energy metabolism.</text>
</comment>
<dbReference type="PANTHER" id="PTHR42698:SF1">
    <property type="entry name" value="GTPASE ERA, MITOCHONDRIAL"/>
    <property type="match status" value="1"/>
</dbReference>
<dbReference type="InterPro" id="IPR006073">
    <property type="entry name" value="GTP-bd"/>
</dbReference>
<evidence type="ECO:0000259" key="9">
    <source>
        <dbReference type="PROSITE" id="PS50823"/>
    </source>
</evidence>
<dbReference type="InterPro" id="IPR005662">
    <property type="entry name" value="GTPase_Era-like"/>
</dbReference>
<organism evidence="10 11">
    <name type="scientific">Candidatus Annandia adelgestsuga</name>
    <dbReference type="NCBI Taxonomy" id="1302411"/>
    <lineage>
        <taxon>Bacteria</taxon>
        <taxon>Pseudomonadati</taxon>
        <taxon>Pseudomonadota</taxon>
        <taxon>Gammaproteobacteria</taxon>
        <taxon>Enterobacterales</taxon>
        <taxon>Enterobacteriaceae</taxon>
        <taxon>Candidatus Annandia</taxon>
    </lineage>
</organism>
<dbReference type="PROSITE" id="PS50823">
    <property type="entry name" value="KH_TYPE_2"/>
    <property type="match status" value="1"/>
</dbReference>
<dbReference type="EMBL" id="CP026513">
    <property type="protein sequence ID" value="AZP36339.1"/>
    <property type="molecule type" value="Genomic_DNA"/>
</dbReference>
<dbReference type="Gene3D" id="3.40.50.300">
    <property type="entry name" value="P-loop containing nucleotide triphosphate hydrolases"/>
    <property type="match status" value="1"/>
</dbReference>
<keyword evidence="4 7" id="KW-0547">Nucleotide-binding</keyword>
<dbReference type="GO" id="GO:0005525">
    <property type="term" value="F:GTP binding"/>
    <property type="evidence" value="ECO:0007669"/>
    <property type="project" value="UniProtKB-UniRule"/>
</dbReference>
<dbReference type="InterPro" id="IPR005225">
    <property type="entry name" value="Small_GTP-bd"/>
</dbReference>
<dbReference type="PANTHER" id="PTHR42698">
    <property type="entry name" value="GTPASE ERA"/>
    <property type="match status" value="1"/>
</dbReference>
<gene>
    <name evidence="7 10" type="primary">era</name>
    <name evidence="10" type="ORF">C3B56_00243</name>
</gene>
<dbReference type="GO" id="GO:0043024">
    <property type="term" value="F:ribosomal small subunit binding"/>
    <property type="evidence" value="ECO:0007669"/>
    <property type="project" value="TreeGrafter"/>
</dbReference>
<dbReference type="GO" id="GO:0005829">
    <property type="term" value="C:cytosol"/>
    <property type="evidence" value="ECO:0007669"/>
    <property type="project" value="TreeGrafter"/>
</dbReference>
<keyword evidence="7" id="KW-1003">Cell membrane</keyword>
<feature type="domain" description="KH type-2" evidence="9">
    <location>
        <begin position="205"/>
        <end position="278"/>
    </location>
</feature>
<evidence type="ECO:0000313" key="10">
    <source>
        <dbReference type="EMBL" id="AZP36339.1"/>
    </source>
</evidence>
<dbReference type="CDD" id="cd04163">
    <property type="entry name" value="Era"/>
    <property type="match status" value="1"/>
</dbReference>
<dbReference type="GO" id="GO:0005886">
    <property type="term" value="C:plasma membrane"/>
    <property type="evidence" value="ECO:0007669"/>
    <property type="project" value="UniProtKB-SubCell"/>
</dbReference>
<feature type="binding site" evidence="7">
    <location>
        <begin position="123"/>
        <end position="126"/>
    </location>
    <ligand>
        <name>GTP</name>
        <dbReference type="ChEBI" id="CHEBI:37565"/>
    </ligand>
</feature>
<proteinExistence type="inferred from homology"/>
<evidence type="ECO:0000256" key="6">
    <source>
        <dbReference type="ARBA" id="ARBA00023134"/>
    </source>
</evidence>
<dbReference type="Pfam" id="PF01926">
    <property type="entry name" value="MMR_HSR1"/>
    <property type="match status" value="1"/>
</dbReference>
<comment type="subunit">
    <text evidence="7">Monomer.</text>
</comment>
<keyword evidence="7" id="KW-0699">rRNA-binding</keyword>
<dbReference type="Pfam" id="PF07650">
    <property type="entry name" value="KH_2"/>
    <property type="match status" value="1"/>
</dbReference>
<dbReference type="GO" id="GO:0070181">
    <property type="term" value="F:small ribosomal subunit rRNA binding"/>
    <property type="evidence" value="ECO:0007669"/>
    <property type="project" value="UniProtKB-UniRule"/>
</dbReference>
<evidence type="ECO:0000256" key="8">
    <source>
        <dbReference type="RuleBase" id="RU003761"/>
    </source>
</evidence>
<evidence type="ECO:0000256" key="7">
    <source>
        <dbReference type="HAMAP-Rule" id="MF_00367"/>
    </source>
</evidence>
<dbReference type="CDD" id="cd22534">
    <property type="entry name" value="KH-II_Era"/>
    <property type="match status" value="1"/>
</dbReference>
<dbReference type="NCBIfam" id="NF000908">
    <property type="entry name" value="PRK00089.1"/>
    <property type="match status" value="1"/>
</dbReference>
<comment type="similarity">
    <text evidence="1 7 8">Belongs to the TRAFAC class TrmE-Era-EngA-EngB-Septin-like GTPase superfamily. Era GTPase family.</text>
</comment>
<dbReference type="GO" id="GO:0000028">
    <property type="term" value="P:ribosomal small subunit assembly"/>
    <property type="evidence" value="ECO:0007669"/>
    <property type="project" value="TreeGrafter"/>
</dbReference>
<dbReference type="Gene3D" id="3.30.300.20">
    <property type="match status" value="1"/>
</dbReference>
<keyword evidence="5 7" id="KW-0694">RNA-binding</keyword>
<dbReference type="KEGG" id="aade:C3B56_00243"/>
<dbReference type="NCBIfam" id="TIGR00231">
    <property type="entry name" value="small_GTP"/>
    <property type="match status" value="1"/>
</dbReference>
<protein>
    <recommendedName>
        <fullName evidence="2 7">GTPase Era</fullName>
    </recommendedName>
</protein>
<evidence type="ECO:0000256" key="1">
    <source>
        <dbReference type="ARBA" id="ARBA00007921"/>
    </source>
</evidence>
<dbReference type="OrthoDB" id="9805918at2"/>
<dbReference type="GO" id="GO:0003924">
    <property type="term" value="F:GTPase activity"/>
    <property type="evidence" value="ECO:0007669"/>
    <property type="project" value="UniProtKB-UniRule"/>
</dbReference>
<evidence type="ECO:0000313" key="11">
    <source>
        <dbReference type="Proteomes" id="UP000274458"/>
    </source>
</evidence>
<dbReference type="InterPro" id="IPR004044">
    <property type="entry name" value="KH_dom_type_2"/>
</dbReference>
<dbReference type="SUPFAM" id="SSF54814">
    <property type="entry name" value="Prokaryotic type KH domain (KH-domain type II)"/>
    <property type="match status" value="1"/>
</dbReference>
<name>A0A3Q9CKW1_9ENTR</name>
<comment type="subcellular location">
    <subcellularLocation>
        <location evidence="7">Cytoplasm</location>
    </subcellularLocation>
    <subcellularLocation>
        <location evidence="7">Cell membrane</location>
        <topology evidence="7">Peripheral membrane protein</topology>
    </subcellularLocation>
</comment>
<keyword evidence="7" id="KW-0472">Membrane</keyword>
<dbReference type="AlphaFoldDB" id="A0A3Q9CKW1"/>
<feature type="binding site" evidence="7">
    <location>
        <begin position="14"/>
        <end position="21"/>
    </location>
    <ligand>
        <name>GTP</name>
        <dbReference type="ChEBI" id="CHEBI:37565"/>
    </ligand>
</feature>
<reference evidence="10 11" key="1">
    <citation type="journal article" date="2018" name="Genome Biol. Evol.">
        <title>Partnering With a Pest: Genomes of Hemlock Woolly Adelgid Symbionts Reveal Atypical Nutritional Provisioning Patterns in Dual-Obligate Bacteria.</title>
        <authorList>
            <person name="Weglarz K.M."/>
            <person name="Havill N.P."/>
            <person name="Burke G.R."/>
            <person name="von Dohlen C.D."/>
        </authorList>
    </citation>
    <scope>NUCLEOTIDE SEQUENCE [LARGE SCALE GENOMIC DNA]</scope>
    <source>
        <strain evidence="10">ENA</strain>
    </source>
</reference>
<evidence type="ECO:0000256" key="2">
    <source>
        <dbReference type="ARBA" id="ARBA00020484"/>
    </source>
</evidence>
<dbReference type="NCBIfam" id="TIGR00436">
    <property type="entry name" value="era"/>
    <property type="match status" value="1"/>
</dbReference>
<keyword evidence="6 7" id="KW-0342">GTP-binding</keyword>
<dbReference type="HAMAP" id="MF_00367">
    <property type="entry name" value="GTPase_Era"/>
    <property type="match status" value="1"/>
</dbReference>
<evidence type="ECO:0000256" key="3">
    <source>
        <dbReference type="ARBA" id="ARBA00022517"/>
    </source>
</evidence>
<dbReference type="InterPro" id="IPR009019">
    <property type="entry name" value="KH_sf_prok-type"/>
</dbReference>
<sequence length="278" mass="32919">MFKINYFSFVPIIGQTNVGKSTLFNKILSKKISIISHKKNTTKKNILGIITNNNYQIAFIDTPGPFFLKKKNFFYKINNKYEISLYNTNIIIFVLNGTKWNKFDEIILEKIKLFKIPIICVINKIDKIKNKQKTFLHIKYLENKANFLSIISISSKKETNINYLYNIIINNLPESFHYFPSYYFTSESPNSIITEIIREKSLKNLNQEIPYNIKIEINNFEYKKNMYFIKSIIKMKNINQKKIIIGKNGSKIKNISISSRKEIEKIFKKKVHLKIWIK</sequence>
<keyword evidence="3 7" id="KW-0690">Ribosome biogenesis</keyword>
<keyword evidence="7" id="KW-0963">Cytoplasm</keyword>
<evidence type="ECO:0000256" key="5">
    <source>
        <dbReference type="ARBA" id="ARBA00022884"/>
    </source>
</evidence>
<evidence type="ECO:0000256" key="4">
    <source>
        <dbReference type="ARBA" id="ARBA00022741"/>
    </source>
</evidence>
<dbReference type="SUPFAM" id="SSF52540">
    <property type="entry name" value="P-loop containing nucleoside triphosphate hydrolases"/>
    <property type="match status" value="1"/>
</dbReference>
<dbReference type="InterPro" id="IPR015946">
    <property type="entry name" value="KH_dom-like_a/b"/>
</dbReference>
<keyword evidence="11" id="KW-1185">Reference proteome</keyword>
<dbReference type="RefSeq" id="WP_126071610.1">
    <property type="nucleotide sequence ID" value="NZ_CP026513.1"/>
</dbReference>
<dbReference type="InterPro" id="IPR027417">
    <property type="entry name" value="P-loop_NTPase"/>
</dbReference>
<feature type="binding site" evidence="7">
    <location>
        <begin position="61"/>
        <end position="65"/>
    </location>
    <ligand>
        <name>GTP</name>
        <dbReference type="ChEBI" id="CHEBI:37565"/>
    </ligand>
</feature>
<accession>A0A3Q9CKW1</accession>